<dbReference type="SUPFAM" id="SSF55003">
    <property type="entry name" value="PAP/Archaeal CCA-adding enzyme, C-terminal domain"/>
    <property type="match status" value="1"/>
</dbReference>
<comment type="catalytic activity">
    <reaction evidence="14">
        <text>RNA(n) + ATP = RNA(n)-3'-adenine ribonucleotide + diphosphate</text>
        <dbReference type="Rhea" id="RHEA:11332"/>
        <dbReference type="Rhea" id="RHEA-COMP:14527"/>
        <dbReference type="Rhea" id="RHEA-COMP:17347"/>
        <dbReference type="ChEBI" id="CHEBI:30616"/>
        <dbReference type="ChEBI" id="CHEBI:33019"/>
        <dbReference type="ChEBI" id="CHEBI:140395"/>
        <dbReference type="ChEBI" id="CHEBI:173115"/>
        <dbReference type="EC" id="2.7.7.19"/>
    </reaction>
</comment>
<dbReference type="EC" id="2.7.7.19" evidence="5"/>
<evidence type="ECO:0000256" key="5">
    <source>
        <dbReference type="ARBA" id="ARBA00012388"/>
    </source>
</evidence>
<dbReference type="Gene3D" id="1.10.1410.10">
    <property type="match status" value="1"/>
</dbReference>
<feature type="region of interest" description="Disordered" evidence="15">
    <location>
        <begin position="682"/>
        <end position="713"/>
    </location>
</feature>
<dbReference type="EMBL" id="JBCGBO010000006">
    <property type="protein sequence ID" value="KAK9192954.1"/>
    <property type="molecule type" value="Genomic_DNA"/>
</dbReference>
<feature type="domain" description="Poly(A) polymerase nucleotidyltransferase" evidence="19">
    <location>
        <begin position="10"/>
        <end position="171"/>
    </location>
</feature>
<evidence type="ECO:0000259" key="17">
    <source>
        <dbReference type="Pfam" id="PF04926"/>
    </source>
</evidence>
<evidence type="ECO:0000256" key="11">
    <source>
        <dbReference type="ARBA" id="ARBA00022840"/>
    </source>
</evidence>
<proteinExistence type="inferred from homology"/>
<dbReference type="GO" id="GO:1990817">
    <property type="term" value="F:poly(A) RNA polymerase activity"/>
    <property type="evidence" value="ECO:0007669"/>
    <property type="project" value="UniProtKB-EC"/>
</dbReference>
<evidence type="ECO:0000313" key="20">
    <source>
        <dbReference type="EMBL" id="KAK9192954.1"/>
    </source>
</evidence>
<dbReference type="FunFam" id="3.30.70.590:FF:000002">
    <property type="entry name" value="Nuclear poly(A) polymerase 4"/>
    <property type="match status" value="1"/>
</dbReference>
<dbReference type="GO" id="GO:0046872">
    <property type="term" value="F:metal ion binding"/>
    <property type="evidence" value="ECO:0007669"/>
    <property type="project" value="UniProtKB-KW"/>
</dbReference>
<dbReference type="CDD" id="cd05402">
    <property type="entry name" value="NT_PAP_TUTase"/>
    <property type="match status" value="1"/>
</dbReference>
<keyword evidence="7" id="KW-0808">Transferase</keyword>
<evidence type="ECO:0000256" key="12">
    <source>
        <dbReference type="ARBA" id="ARBA00022842"/>
    </source>
</evidence>
<evidence type="ECO:0000256" key="14">
    <source>
        <dbReference type="ARBA" id="ARBA00048830"/>
    </source>
</evidence>
<keyword evidence="8" id="KW-0548">Nucleotidyltransferase</keyword>
<evidence type="ECO:0000256" key="15">
    <source>
        <dbReference type="SAM" id="MobiDB-lite"/>
    </source>
</evidence>
<feature type="domain" description="Poly(A) polymerase RNA-binding" evidence="17">
    <location>
        <begin position="446"/>
        <end position="505"/>
    </location>
</feature>
<feature type="region of interest" description="Disordered" evidence="15">
    <location>
        <begin position="572"/>
        <end position="641"/>
    </location>
</feature>
<evidence type="ECO:0000256" key="3">
    <source>
        <dbReference type="ARBA" id="ARBA00004123"/>
    </source>
</evidence>
<name>A0AAP0M558_9ROSI</name>
<feature type="transmembrane region" description="Helical" evidence="16">
    <location>
        <begin position="282"/>
        <end position="302"/>
    </location>
</feature>
<dbReference type="InterPro" id="IPR043519">
    <property type="entry name" value="NT_sf"/>
</dbReference>
<keyword evidence="11" id="KW-0067">ATP-binding</keyword>
<sequence length="820" mass="92624">MGSSNGQRLGITEPISLAGPTDDDLMRTRKLEKYLRDVNLYESQEEAVSREEVLGRLDQIVKIWVKKISRAKGLNDQLLQEANAKIFTFGSYRLGVHGPGADIDTLCVGPRHATREEDFFGELHQMLTEMPEVTELHPVPDAHVPVMKFKFSGVSIDLLYARLSLWVIPEDKVKFWASLWAVVTAELKIFLSFLFCLFGNDRLRLRYVESINKSEHEAYFLLVETLDLDISQDSILQNADEQTVRSLNGCRVTDQILRLVPKIQNFRTTLRCMRFWAKRRGVYSNVAGFLGGINWALLVARICQLYPNAVPSMLVSRFFRVYTQWRWPNPVLLCAIEEGSLGLQVWDPRRNPKDKYHLMPIITPAYPCMNSSYNVSTSTLRIMMDEFQRGHEICENYNMDKWNYLSEMGSIKSATLSLTLEHRGKIDAMEKNEADVDWDTLFEPFTFFEAYKNYLRIDISAENADDLRNWKGWVESRLRQLTLKIERHTYNMLQCHPHPGDFSDKSKPLYCSYFMGLQRKQGVPVGEGEQFDIRLTVKEFKQAVSMYTLRKPGMQISVAHVTRRNLPNFVFPGGVRPSRPSKGTWDSRRALERKVSSHTKPGADDGRKRKQTDDNVDTHLRNAKCHATMPSSSGEFREGSPIVSTISSSSINLQFEHMDANELVGSNREKVENNLTDSIRDSRNSVEVSSHNGKVDGPMIGDPRNKGLSFNSSNSKDAEKLAIEKIMSGPYVADQAFPLELDQLEDDLELKNQAKDFAGSTQNNSLGSCAVNIAAEATLTSMNGGSSSSALSPNGGLGELEVLSADLITSIGAFKVSTFL</sequence>
<keyword evidence="21" id="KW-1185">Reference proteome</keyword>
<keyword evidence="6" id="KW-0507">mRNA processing</keyword>
<evidence type="ECO:0000256" key="1">
    <source>
        <dbReference type="ARBA" id="ARBA00001936"/>
    </source>
</evidence>
<keyword evidence="9" id="KW-0479">Metal-binding</keyword>
<dbReference type="Pfam" id="PF20750">
    <property type="entry name" value="PAP_NTPase"/>
    <property type="match status" value="2"/>
</dbReference>
<accession>A0AAP0M558</accession>
<dbReference type="GO" id="GO:0003723">
    <property type="term" value="F:RNA binding"/>
    <property type="evidence" value="ECO:0007669"/>
    <property type="project" value="InterPro"/>
</dbReference>
<evidence type="ECO:0000256" key="4">
    <source>
        <dbReference type="ARBA" id="ARBA00010912"/>
    </source>
</evidence>
<evidence type="ECO:0000256" key="10">
    <source>
        <dbReference type="ARBA" id="ARBA00022741"/>
    </source>
</evidence>
<dbReference type="GO" id="GO:0031123">
    <property type="term" value="P:RNA 3'-end processing"/>
    <property type="evidence" value="ECO:0007669"/>
    <property type="project" value="InterPro"/>
</dbReference>
<feature type="domain" description="Poly(A) polymerase nucleotidyltransferase" evidence="19">
    <location>
        <begin position="227"/>
        <end position="260"/>
    </location>
</feature>
<dbReference type="FunFam" id="1.10.1410.10:FF:000001">
    <property type="entry name" value="Putative poly(A) polymerase gamma"/>
    <property type="match status" value="1"/>
</dbReference>
<dbReference type="InterPro" id="IPR007012">
    <property type="entry name" value="PolA_pol_cen_dom"/>
</dbReference>
<feature type="compositionally biased region" description="Basic and acidic residues" evidence="15">
    <location>
        <begin position="585"/>
        <end position="620"/>
    </location>
</feature>
<organism evidence="20 21">
    <name type="scientific">Citrus x changshan-huyou</name>
    <dbReference type="NCBI Taxonomy" id="2935761"/>
    <lineage>
        <taxon>Eukaryota</taxon>
        <taxon>Viridiplantae</taxon>
        <taxon>Streptophyta</taxon>
        <taxon>Embryophyta</taxon>
        <taxon>Tracheophyta</taxon>
        <taxon>Spermatophyta</taxon>
        <taxon>Magnoliopsida</taxon>
        <taxon>eudicotyledons</taxon>
        <taxon>Gunneridae</taxon>
        <taxon>Pentapetalae</taxon>
        <taxon>rosids</taxon>
        <taxon>malvids</taxon>
        <taxon>Sapindales</taxon>
        <taxon>Rutaceae</taxon>
        <taxon>Aurantioideae</taxon>
        <taxon>Citrus</taxon>
    </lineage>
</organism>
<dbReference type="GO" id="GO:0006397">
    <property type="term" value="P:mRNA processing"/>
    <property type="evidence" value="ECO:0007669"/>
    <property type="project" value="UniProtKB-KW"/>
</dbReference>
<evidence type="ECO:0000256" key="6">
    <source>
        <dbReference type="ARBA" id="ARBA00022664"/>
    </source>
</evidence>
<dbReference type="PANTHER" id="PTHR10682:SF10">
    <property type="entry name" value="POLYNUCLEOTIDE ADENYLYLTRANSFERASE"/>
    <property type="match status" value="1"/>
</dbReference>
<keyword evidence="16" id="KW-1133">Transmembrane helix</keyword>
<evidence type="ECO:0000256" key="13">
    <source>
        <dbReference type="ARBA" id="ARBA00023242"/>
    </source>
</evidence>
<dbReference type="Gene3D" id="3.30.70.590">
    <property type="entry name" value="Poly(A) polymerase predicted RNA binding domain"/>
    <property type="match status" value="1"/>
</dbReference>
<dbReference type="InterPro" id="IPR007010">
    <property type="entry name" value="PolA_pol_RNA-bd_dom"/>
</dbReference>
<dbReference type="Pfam" id="PF04926">
    <property type="entry name" value="PAP_RNA-bind"/>
    <property type="match status" value="1"/>
</dbReference>
<dbReference type="Gene3D" id="3.30.460.10">
    <property type="entry name" value="Beta Polymerase, domain 2"/>
    <property type="match status" value="1"/>
</dbReference>
<dbReference type="SUPFAM" id="SSF81631">
    <property type="entry name" value="PAP/OAS1 substrate-binding domain"/>
    <property type="match status" value="1"/>
</dbReference>
<dbReference type="SUPFAM" id="SSF81301">
    <property type="entry name" value="Nucleotidyltransferase"/>
    <property type="match status" value="1"/>
</dbReference>
<dbReference type="GO" id="GO:0005634">
    <property type="term" value="C:nucleus"/>
    <property type="evidence" value="ECO:0007669"/>
    <property type="project" value="UniProtKB-SubCell"/>
</dbReference>
<gene>
    <name evidence="20" type="ORF">WN944_003649</name>
</gene>
<keyword evidence="13" id="KW-0539">Nucleus</keyword>
<dbReference type="Pfam" id="PF04928">
    <property type="entry name" value="PAP_central"/>
    <property type="match status" value="1"/>
</dbReference>
<dbReference type="GO" id="GO:0005524">
    <property type="term" value="F:ATP binding"/>
    <property type="evidence" value="ECO:0007669"/>
    <property type="project" value="UniProtKB-KW"/>
</dbReference>
<evidence type="ECO:0000256" key="16">
    <source>
        <dbReference type="SAM" id="Phobius"/>
    </source>
</evidence>
<evidence type="ECO:0000259" key="18">
    <source>
        <dbReference type="Pfam" id="PF04928"/>
    </source>
</evidence>
<keyword evidence="10" id="KW-0547">Nucleotide-binding</keyword>
<evidence type="ECO:0000256" key="7">
    <source>
        <dbReference type="ARBA" id="ARBA00022679"/>
    </source>
</evidence>
<dbReference type="AlphaFoldDB" id="A0AAP0M558"/>
<keyword evidence="16" id="KW-0812">Transmembrane</keyword>
<comment type="similarity">
    <text evidence="4">Belongs to the poly(A) polymerase family.</text>
</comment>
<comment type="cofactor">
    <cofactor evidence="2">
        <name>Mg(2+)</name>
        <dbReference type="ChEBI" id="CHEBI:18420"/>
    </cofactor>
</comment>
<keyword evidence="12" id="KW-0460">Magnesium</keyword>
<evidence type="ECO:0000259" key="19">
    <source>
        <dbReference type="Pfam" id="PF20750"/>
    </source>
</evidence>
<feature type="domain" description="Poly(A) polymerase central" evidence="18">
    <location>
        <begin position="265"/>
        <end position="403"/>
    </location>
</feature>
<comment type="cofactor">
    <cofactor evidence="1">
        <name>Mn(2+)</name>
        <dbReference type="ChEBI" id="CHEBI:29035"/>
    </cofactor>
</comment>
<evidence type="ECO:0000256" key="2">
    <source>
        <dbReference type="ARBA" id="ARBA00001946"/>
    </source>
</evidence>
<dbReference type="InterPro" id="IPR048840">
    <property type="entry name" value="PolA_pol_NTPase"/>
</dbReference>
<reference evidence="20 21" key="1">
    <citation type="submission" date="2024-05" db="EMBL/GenBank/DDBJ databases">
        <title>Haplotype-resolved chromosome-level genome assembly of Huyou (Citrus changshanensis).</title>
        <authorList>
            <person name="Miao C."/>
            <person name="Chen W."/>
            <person name="Wu Y."/>
            <person name="Wang L."/>
            <person name="Zhao S."/>
            <person name="Grierson D."/>
            <person name="Xu C."/>
            <person name="Chen K."/>
        </authorList>
    </citation>
    <scope>NUCLEOTIDE SEQUENCE [LARGE SCALE GENOMIC DNA]</scope>
    <source>
        <strain evidence="20">01-14</strain>
        <tissue evidence="20">Leaf</tissue>
    </source>
</reference>
<dbReference type="PANTHER" id="PTHR10682">
    <property type="entry name" value="POLY A POLYMERASE"/>
    <property type="match status" value="1"/>
</dbReference>
<dbReference type="InterPro" id="IPR011068">
    <property type="entry name" value="NuclTrfase_I-like_C"/>
</dbReference>
<evidence type="ECO:0000256" key="9">
    <source>
        <dbReference type="ARBA" id="ARBA00022723"/>
    </source>
</evidence>
<evidence type="ECO:0000313" key="21">
    <source>
        <dbReference type="Proteomes" id="UP001428341"/>
    </source>
</evidence>
<comment type="subcellular location">
    <subcellularLocation>
        <location evidence="3">Nucleus</location>
    </subcellularLocation>
</comment>
<protein>
    <recommendedName>
        <fullName evidence="5">polynucleotide adenylyltransferase</fullName>
        <ecNumber evidence="5">2.7.7.19</ecNumber>
    </recommendedName>
</protein>
<evidence type="ECO:0000256" key="8">
    <source>
        <dbReference type="ARBA" id="ARBA00022695"/>
    </source>
</evidence>
<keyword evidence="16" id="KW-0472">Membrane</keyword>
<dbReference type="FunFam" id="3.30.460.10:FF:000002">
    <property type="entry name" value="Poly(A) polymerase alpha, putative"/>
    <property type="match status" value="1"/>
</dbReference>
<comment type="caution">
    <text evidence="20">The sequence shown here is derived from an EMBL/GenBank/DDBJ whole genome shotgun (WGS) entry which is preliminary data.</text>
</comment>
<feature type="transmembrane region" description="Helical" evidence="16">
    <location>
        <begin position="175"/>
        <end position="198"/>
    </location>
</feature>
<dbReference type="Proteomes" id="UP001428341">
    <property type="component" value="Unassembled WGS sequence"/>
</dbReference>